<dbReference type="OMA" id="AWINWES"/>
<protein>
    <submittedName>
        <fullName evidence="2">Uncharacterized protein LOC118404913</fullName>
    </submittedName>
</protein>
<evidence type="ECO:0000313" key="2">
    <source>
        <dbReference type="RefSeq" id="XP_035660189.1"/>
    </source>
</evidence>
<dbReference type="GeneID" id="118404913"/>
<keyword evidence="1" id="KW-1185">Reference proteome</keyword>
<reference evidence="2" key="2">
    <citation type="submission" date="2025-08" db="UniProtKB">
        <authorList>
            <consortium name="RefSeq"/>
        </authorList>
    </citation>
    <scope>IDENTIFICATION</scope>
    <source>
        <strain evidence="2">S238N-H82</strain>
        <tissue evidence="2">Testes</tissue>
    </source>
</reference>
<dbReference type="PANTHER" id="PTHR35450">
    <property type="entry name" value="REVERSE TRANSCRIPTASE DOMAIN-CONTAINING PROTEIN"/>
    <property type="match status" value="1"/>
</dbReference>
<gene>
    <name evidence="2" type="primary">LOC118404913</name>
</gene>
<dbReference type="Proteomes" id="UP000001554">
    <property type="component" value="Chromosome 17"/>
</dbReference>
<name>A0A9J7HIC1_BRAFL</name>
<evidence type="ECO:0000313" key="1">
    <source>
        <dbReference type="Proteomes" id="UP000001554"/>
    </source>
</evidence>
<reference evidence="1" key="1">
    <citation type="journal article" date="2020" name="Nat. Ecol. Evol.">
        <title>Deeply conserved synteny resolves early events in vertebrate evolution.</title>
        <authorList>
            <person name="Simakov O."/>
            <person name="Marletaz F."/>
            <person name="Yue J.X."/>
            <person name="O'Connell B."/>
            <person name="Jenkins J."/>
            <person name="Brandt A."/>
            <person name="Calef R."/>
            <person name="Tung C.H."/>
            <person name="Huang T.K."/>
            <person name="Schmutz J."/>
            <person name="Satoh N."/>
            <person name="Yu J.K."/>
            <person name="Putnam N.H."/>
            <person name="Green R.E."/>
            <person name="Rokhsar D.S."/>
        </authorList>
    </citation>
    <scope>NUCLEOTIDE SEQUENCE [LARGE SCALE GENOMIC DNA]</scope>
    <source>
        <strain evidence="1">S238N-H82</strain>
    </source>
</reference>
<dbReference type="KEGG" id="bfo:118404913"/>
<sequence length="624" mass="71697">MIQNYFQDFRVSVTTPQFTTGWQQLEKGIAMGCTISPLLFVLGFEIFLIGARQVAGGVKLPSGQRLPPLRAFMDDVTSILRTAPCTRRVLQRLEELTEWARMRFKPSKSRSLSLRKGKISNRVFSINNQDIPTIQQEPVKSLGRLYTSDIADTKRGQELVKQAVEGLRAIDKCELPGKLKVWCLQSVLIPRLKWPMKMYDIPLSTADQVEGKANSFVRKWLGVPRCLSRTALAGRNKLTLPITSITEEYKLEKVRTALELKWSQDNAVRAAYRGQKTGRKWNPDGVIDQAVSRLKHRDIVGAVQQGRCGLGWGERTLRWDKATQREKKQLVVDEVKRMMEEERKVKVVGQHQQGAWINWESTVDRKLTWKNMWDKPDHRLSFLIRAAYDILPCPRNLSKWYSKEESCELCGANKANLKHILSACTTSLKQGRYTWRHNQALRILAAALEEGRKKASSNRVQNQSFIPFVKEGQKAVPANRSRGEGLMSKGGWEMTVDLDTRLTFPRTICETTLRPDIVLWSPTQRTVVIVELTVPWEENVQAAFERKKLKYQDLVQQCVENSWRALLYPVEVGCRGFVGTSITRLCRELSLSHKQLVKALSEEVERCSFWLWVKRKDQKWGTKE</sequence>
<organism evidence="1 2">
    <name type="scientific">Branchiostoma floridae</name>
    <name type="common">Florida lancelet</name>
    <name type="synonym">Amphioxus</name>
    <dbReference type="NCBI Taxonomy" id="7739"/>
    <lineage>
        <taxon>Eukaryota</taxon>
        <taxon>Metazoa</taxon>
        <taxon>Chordata</taxon>
        <taxon>Cephalochordata</taxon>
        <taxon>Leptocardii</taxon>
        <taxon>Amphioxiformes</taxon>
        <taxon>Branchiostomatidae</taxon>
        <taxon>Branchiostoma</taxon>
    </lineage>
</organism>
<proteinExistence type="predicted"/>
<dbReference type="OrthoDB" id="447743at2759"/>
<dbReference type="RefSeq" id="XP_035660189.1">
    <property type="nucleotide sequence ID" value="XM_035804296.1"/>
</dbReference>
<accession>A0A9J7HIC1</accession>
<dbReference type="AlphaFoldDB" id="A0A9J7HIC1"/>
<dbReference type="PANTHER" id="PTHR35450:SF2">
    <property type="entry name" value="REVERSE TRANSCRIPTASE DOMAIN-CONTAINING PROTEIN"/>
    <property type="match status" value="1"/>
</dbReference>